<dbReference type="EMBL" id="JBHLXP010000011">
    <property type="protein sequence ID" value="MFC0050807.1"/>
    <property type="molecule type" value="Genomic_DNA"/>
</dbReference>
<protein>
    <submittedName>
        <fullName evidence="3">Acyltransferase family protein</fullName>
    </submittedName>
</protein>
<evidence type="ECO:0000256" key="1">
    <source>
        <dbReference type="SAM" id="Phobius"/>
    </source>
</evidence>
<dbReference type="PANTHER" id="PTHR36927">
    <property type="entry name" value="BLR4337 PROTEIN"/>
    <property type="match status" value="1"/>
</dbReference>
<dbReference type="InterPro" id="IPR002656">
    <property type="entry name" value="Acyl_transf_3_dom"/>
</dbReference>
<keyword evidence="3" id="KW-0012">Acyltransferase</keyword>
<dbReference type="GO" id="GO:0016746">
    <property type="term" value="F:acyltransferase activity"/>
    <property type="evidence" value="ECO:0007669"/>
    <property type="project" value="UniProtKB-KW"/>
</dbReference>
<feature type="transmembrane region" description="Helical" evidence="1">
    <location>
        <begin position="322"/>
        <end position="341"/>
    </location>
</feature>
<organism evidence="3 4">
    <name type="scientific">Rheinheimera tilapiae</name>
    <dbReference type="NCBI Taxonomy" id="875043"/>
    <lineage>
        <taxon>Bacteria</taxon>
        <taxon>Pseudomonadati</taxon>
        <taxon>Pseudomonadota</taxon>
        <taxon>Gammaproteobacteria</taxon>
        <taxon>Chromatiales</taxon>
        <taxon>Chromatiaceae</taxon>
        <taxon>Rheinheimera</taxon>
    </lineage>
</organism>
<feature type="transmembrane region" description="Helical" evidence="1">
    <location>
        <begin position="12"/>
        <end position="34"/>
    </location>
</feature>
<dbReference type="Proteomes" id="UP001589813">
    <property type="component" value="Unassembled WGS sequence"/>
</dbReference>
<keyword evidence="1" id="KW-1133">Transmembrane helix</keyword>
<feature type="transmembrane region" description="Helical" evidence="1">
    <location>
        <begin position="247"/>
        <end position="264"/>
    </location>
</feature>
<accession>A0ABV6BIU9</accession>
<keyword evidence="1" id="KW-0472">Membrane</keyword>
<evidence type="ECO:0000313" key="3">
    <source>
        <dbReference type="EMBL" id="MFC0050807.1"/>
    </source>
</evidence>
<feature type="transmembrane region" description="Helical" evidence="1">
    <location>
        <begin position="59"/>
        <end position="79"/>
    </location>
</feature>
<feature type="domain" description="Acyltransferase 3" evidence="2">
    <location>
        <begin position="10"/>
        <end position="366"/>
    </location>
</feature>
<dbReference type="RefSeq" id="WP_377249113.1">
    <property type="nucleotide sequence ID" value="NZ_JBHLXP010000011.1"/>
</dbReference>
<keyword evidence="1" id="KW-0812">Transmembrane</keyword>
<sequence length="403" mass="46259">MTQPYQQRRADLDWLRIAAFALLILYHCGMYYVADWGWHVKNSQTYEWLQDLMKLTNPWRMSLLFLLGGMALAMARPKFSGWTLLRLRSSRLLVPLLFGMFVVVVPQVYFEARSQQLIEPGYLQFWWQYINPNTDLLREHHSPIGLLTWNHLWFIPYLFCYSVLLLPLHGLLQRLATRAGSIPGWLFATLLIALHLWAVWTLRDAFPSTHALLDDWYNHAKYGLVFVAGYLLALQRQWWAALPRWRYGFLVTALLGYALLVLDNHDVFDGLDDDAIGLQLLFSLCTVLNHWAWLGVALAFAAQYLQQPAFDPAGKIRRYASAAILPWYVLHQTLTVVFAVALQPLQLNDGLEAMLLISLTVLGCGLGYEIIRRQPLLNWLAGGMPAHQLQRTSTAPQPVTKTA</sequence>
<feature type="transmembrane region" description="Helical" evidence="1">
    <location>
        <begin position="276"/>
        <end position="301"/>
    </location>
</feature>
<feature type="transmembrane region" description="Helical" evidence="1">
    <location>
        <begin position="353"/>
        <end position="371"/>
    </location>
</feature>
<reference evidence="3 4" key="1">
    <citation type="submission" date="2024-09" db="EMBL/GenBank/DDBJ databases">
        <authorList>
            <person name="Sun Q."/>
            <person name="Mori K."/>
        </authorList>
    </citation>
    <scope>NUCLEOTIDE SEQUENCE [LARGE SCALE GENOMIC DNA]</scope>
    <source>
        <strain evidence="3 4">KCTC 23315</strain>
    </source>
</reference>
<proteinExistence type="predicted"/>
<comment type="caution">
    <text evidence="3">The sequence shown here is derived from an EMBL/GenBank/DDBJ whole genome shotgun (WGS) entry which is preliminary data.</text>
</comment>
<dbReference type="PANTHER" id="PTHR36927:SF3">
    <property type="entry name" value="GLUCANS BIOSYNTHESIS PROTEIN C"/>
    <property type="match status" value="1"/>
</dbReference>
<dbReference type="Pfam" id="PF01757">
    <property type="entry name" value="Acyl_transf_3"/>
    <property type="match status" value="1"/>
</dbReference>
<feature type="transmembrane region" description="Helical" evidence="1">
    <location>
        <begin position="184"/>
        <end position="202"/>
    </location>
</feature>
<keyword evidence="3" id="KW-0808">Transferase</keyword>
<feature type="transmembrane region" description="Helical" evidence="1">
    <location>
        <begin position="222"/>
        <end position="240"/>
    </location>
</feature>
<gene>
    <name evidence="3" type="ORF">ACFFJP_21195</name>
</gene>
<keyword evidence="4" id="KW-1185">Reference proteome</keyword>
<evidence type="ECO:0000313" key="4">
    <source>
        <dbReference type="Proteomes" id="UP001589813"/>
    </source>
</evidence>
<evidence type="ECO:0000259" key="2">
    <source>
        <dbReference type="Pfam" id="PF01757"/>
    </source>
</evidence>
<feature type="transmembrane region" description="Helical" evidence="1">
    <location>
        <begin position="152"/>
        <end position="172"/>
    </location>
</feature>
<name>A0ABV6BIU9_9GAMM</name>
<dbReference type="InterPro" id="IPR050623">
    <property type="entry name" value="Glucan_succinyl_AcylTrfase"/>
</dbReference>
<feature type="transmembrane region" description="Helical" evidence="1">
    <location>
        <begin position="91"/>
        <end position="110"/>
    </location>
</feature>